<evidence type="ECO:0000256" key="6">
    <source>
        <dbReference type="SAM" id="Phobius"/>
    </source>
</evidence>
<feature type="transmembrane region" description="Helical" evidence="6">
    <location>
        <begin position="647"/>
        <end position="670"/>
    </location>
</feature>
<evidence type="ECO:0000256" key="1">
    <source>
        <dbReference type="ARBA" id="ARBA00004141"/>
    </source>
</evidence>
<dbReference type="Gene3D" id="1.10.4160.10">
    <property type="entry name" value="Hydantoin permease"/>
    <property type="match status" value="1"/>
</dbReference>
<feature type="transmembrane region" description="Helical" evidence="6">
    <location>
        <begin position="557"/>
        <end position="576"/>
    </location>
</feature>
<evidence type="ECO:0000256" key="2">
    <source>
        <dbReference type="ARBA" id="ARBA00008974"/>
    </source>
</evidence>
<dbReference type="Pfam" id="PF02133">
    <property type="entry name" value="Transp_cyt_pur"/>
    <property type="match status" value="1"/>
</dbReference>
<evidence type="ECO:0000313" key="7">
    <source>
        <dbReference type="EMBL" id="TIA72785.1"/>
    </source>
</evidence>
<feature type="transmembrane region" description="Helical" evidence="6">
    <location>
        <begin position="597"/>
        <end position="618"/>
    </location>
</feature>
<evidence type="ECO:0000256" key="5">
    <source>
        <dbReference type="ARBA" id="ARBA00023136"/>
    </source>
</evidence>
<name>A0A4T0EFC5_AURPU</name>
<evidence type="ECO:0000313" key="8">
    <source>
        <dbReference type="Proteomes" id="UP000304947"/>
    </source>
</evidence>
<dbReference type="InterPro" id="IPR001248">
    <property type="entry name" value="Pur-cyt_permease"/>
</dbReference>
<organism evidence="7 8">
    <name type="scientific">Aureobasidium pullulans</name>
    <name type="common">Black yeast</name>
    <name type="synonym">Pullularia pullulans</name>
    <dbReference type="NCBI Taxonomy" id="5580"/>
    <lineage>
        <taxon>Eukaryota</taxon>
        <taxon>Fungi</taxon>
        <taxon>Dikarya</taxon>
        <taxon>Ascomycota</taxon>
        <taxon>Pezizomycotina</taxon>
        <taxon>Dothideomycetes</taxon>
        <taxon>Dothideomycetidae</taxon>
        <taxon>Dothideales</taxon>
        <taxon>Saccotheciaceae</taxon>
        <taxon>Aureobasidium</taxon>
    </lineage>
</organism>
<dbReference type="EMBL" id="QZBU01000116">
    <property type="protein sequence ID" value="TIA72785.1"/>
    <property type="molecule type" value="Genomic_DNA"/>
</dbReference>
<feature type="transmembrane region" description="Helical" evidence="6">
    <location>
        <begin position="718"/>
        <end position="737"/>
    </location>
</feature>
<dbReference type="GO" id="GO:0005886">
    <property type="term" value="C:plasma membrane"/>
    <property type="evidence" value="ECO:0007669"/>
    <property type="project" value="TreeGrafter"/>
</dbReference>
<feature type="transmembrane region" description="Helical" evidence="6">
    <location>
        <begin position="516"/>
        <end position="537"/>
    </location>
</feature>
<sequence>MSQASVRQPAVAGPDAMDPGPLVIEYTLEALNHEGYINANVTDQMPTLENIAGDGASLRLWDRERLLATDPEGVEVGESQLGKGEPDYIHPTLQREQWIGIDERDWQAILPSIELASRFLDDPHITPFFHGLDNATELKDPLLKAAYGDLKFHRFDSDNSVMSTDAGFTNALFAMMSMRDQVQLRFADEGRGHASTSWKPGFQVADMSFHQDFLSILRQEAGYNPQRWSRSWAPGTHEPSARFRTRVLLAMTIVHELAHCAWLIKCKGKKDLPEPYLRDRPVNELGWELENFIWTGIIEASGRGVQVSAPYGLHIERFPGRWFGDDPDRYLYIRGAPEDWGVTWATQYPVSMDWCRSLFTKEYWEKVSRYGFIQVRPRRLKGVRLQVTSDPRPGVGDDTMSPKSRALLKYRDDRRIRAMKAGVKADDIDSSDEEDVDAQSIVVRGVWFGVQAFSGASLVANMLRAVFGHNFTDIPNRIPASQGITSAGMLAFFLFWLAHFPLALMRPYQLRTFFNVKTILMIPAVWGLFIFCMANTGASLGTEKLSEASGVSASGKWGWFFMNAVNAGLGNTATLITNQPDIARWSKTRSGAMWSQLITNPIAVTLSASLGILSTAAINNAWGLSLWNQWDLLDAIMDRYWRSDVRFAIFLCAGCWAVSLLGTNVAANMIPFGSDSSMLFPRYITIPRGQFLVTCLGFAIVPWKILASAGVFTTFLAGYGLFMASVVAIMVCEYFLLTRGNLFIAHCYNGGKENPHYYYMKGWNVQAVIAYLCGIALPFPGFVGSLGANVSTTALNMGHIGWLLSFTTSFVLYWAICTVWPTKNQKIIKEMGLRFEEMAERDMMALDGTIIPESAEGMSEDQVAWDETEKKAVAFDSRRVSD</sequence>
<keyword evidence="5 6" id="KW-0472">Membrane</keyword>
<dbReference type="Proteomes" id="UP000304947">
    <property type="component" value="Unassembled WGS sequence"/>
</dbReference>
<protein>
    <recommendedName>
        <fullName evidence="9">Allantoin permease</fullName>
    </recommendedName>
</protein>
<comment type="similarity">
    <text evidence="2">Belongs to the purine-cytosine permease (2.A.39) family.</text>
</comment>
<keyword evidence="4 6" id="KW-1133">Transmembrane helix</keyword>
<evidence type="ECO:0008006" key="9">
    <source>
        <dbReference type="Google" id="ProtNLM"/>
    </source>
</evidence>
<accession>A0A4T0EFC5</accession>
<reference evidence="7 8" key="1">
    <citation type="submission" date="2018-10" db="EMBL/GenBank/DDBJ databases">
        <title>Fifty Aureobasidium pullulans genomes reveal a recombining polyextremotolerant generalist.</title>
        <authorList>
            <person name="Gostincar C."/>
            <person name="Turk M."/>
            <person name="Zajc J."/>
            <person name="Gunde-Cimerman N."/>
        </authorList>
    </citation>
    <scope>NUCLEOTIDE SEQUENCE [LARGE SCALE GENOMIC DNA]</scope>
    <source>
        <strain evidence="7 8">EXF-3380</strain>
    </source>
</reference>
<proteinExistence type="inferred from homology"/>
<feature type="transmembrane region" description="Helical" evidence="6">
    <location>
        <begin position="758"/>
        <end position="779"/>
    </location>
</feature>
<dbReference type="InterPro" id="IPR045225">
    <property type="entry name" value="Uracil/uridine/allantoin_perm"/>
</dbReference>
<keyword evidence="3 6" id="KW-0812">Transmembrane</keyword>
<gene>
    <name evidence="7" type="ORF">D6C83_00804</name>
</gene>
<dbReference type="GO" id="GO:0015205">
    <property type="term" value="F:nucleobase transmembrane transporter activity"/>
    <property type="evidence" value="ECO:0007669"/>
    <property type="project" value="TreeGrafter"/>
</dbReference>
<evidence type="ECO:0000256" key="3">
    <source>
        <dbReference type="ARBA" id="ARBA00022692"/>
    </source>
</evidence>
<feature type="transmembrane region" description="Helical" evidence="6">
    <location>
        <begin position="799"/>
        <end position="821"/>
    </location>
</feature>
<comment type="caution">
    <text evidence="7">The sequence shown here is derived from an EMBL/GenBank/DDBJ whole genome shotgun (WGS) entry which is preliminary data.</text>
</comment>
<dbReference type="PANTHER" id="PTHR30618:SF0">
    <property type="entry name" value="PURINE-URACIL PERMEASE NCS1"/>
    <property type="match status" value="1"/>
</dbReference>
<evidence type="ECO:0000256" key="4">
    <source>
        <dbReference type="ARBA" id="ARBA00022989"/>
    </source>
</evidence>
<dbReference type="AlphaFoldDB" id="A0A4T0EFC5"/>
<feature type="transmembrane region" description="Helical" evidence="6">
    <location>
        <begin position="484"/>
        <end position="504"/>
    </location>
</feature>
<feature type="transmembrane region" description="Helical" evidence="6">
    <location>
        <begin position="691"/>
        <end position="712"/>
    </location>
</feature>
<comment type="subcellular location">
    <subcellularLocation>
        <location evidence="1">Membrane</location>
        <topology evidence="1">Multi-pass membrane protein</topology>
    </subcellularLocation>
</comment>
<dbReference type="PANTHER" id="PTHR30618">
    <property type="entry name" value="NCS1 FAMILY PURINE/PYRIMIDINE TRANSPORTER"/>
    <property type="match status" value="1"/>
</dbReference>